<sequence>MTVAAAAVNGFSRFASALATRIEGQPRNVTPSWFDRAMEQTNARTAARAERDMDATAQLGSEAVEAMRNLRSGPGSSIMAAIHDAAGNDPDGVRGVLSQMKPGGRYETLHSQLTLEKSSNREFARQFEEAASKVEAYGKGREAADQLGVQLKTSTRVEQRFAQIDAQVGAEAAALPGRKPGQSMLEDMTEKAQEAVKKAIELLQKIFRPAPSSGPSMSP</sequence>
<geneLocation type="plasmid" evidence="3">
    <name>pkb14400_1</name>
</geneLocation>
<dbReference type="AlphaFoldDB" id="A0A1D8UY18"/>
<keyword evidence="3" id="KW-1185">Reference proteome</keyword>
<evidence type="ECO:0000313" key="3">
    <source>
        <dbReference type="Proteomes" id="UP000179145"/>
    </source>
</evidence>
<evidence type="ECO:0000313" key="1">
    <source>
        <dbReference type="EMBL" id="AOX18598.1"/>
    </source>
</evidence>
<geneLocation type="plasmid" evidence="2">
    <name>pKB14400_2</name>
</geneLocation>
<organism evidence="1 3">
    <name type="scientific">Kozakia baliensis</name>
    <dbReference type="NCBI Taxonomy" id="153496"/>
    <lineage>
        <taxon>Bacteria</taxon>
        <taxon>Pseudomonadati</taxon>
        <taxon>Pseudomonadota</taxon>
        <taxon>Alphaproteobacteria</taxon>
        <taxon>Acetobacterales</taxon>
        <taxon>Acetobacteraceae</taxon>
        <taxon>Kozakia</taxon>
    </lineage>
</organism>
<dbReference type="EMBL" id="CP014675">
    <property type="protein sequence ID" value="AOX18598.1"/>
    <property type="molecule type" value="Genomic_DNA"/>
</dbReference>
<geneLocation type="plasmid" evidence="3">
    <name>pkb14400_2</name>
</geneLocation>
<keyword evidence="1" id="KW-0614">Plasmid</keyword>
<accession>A0A1D8UY18</accession>
<dbReference type="OrthoDB" id="7225141at2"/>
<geneLocation type="plasmid" evidence="1">
    <name>pKB14400_1</name>
</geneLocation>
<reference evidence="1" key="2">
    <citation type="submission" date="2016-03" db="EMBL/GenBank/DDBJ databases">
        <authorList>
            <person name="Ploux O."/>
        </authorList>
    </citation>
    <scope>NUCLEOTIDE SEQUENCE</scope>
    <source>
        <strain evidence="1">DSM 14400</strain>
        <plasmid evidence="1">pKB14400_1</plasmid>
        <plasmid evidence="2">pKB14400_2</plasmid>
    </source>
</reference>
<dbReference type="KEGG" id="kba:A0U89_14030"/>
<name>A0A1D8UY18_9PROT</name>
<dbReference type="Proteomes" id="UP000179145">
    <property type="component" value="Plasmid pKB14400_1"/>
</dbReference>
<protein>
    <submittedName>
        <fullName evidence="1">Uncharacterized protein</fullName>
    </submittedName>
</protein>
<evidence type="ECO:0000313" key="2">
    <source>
        <dbReference type="EMBL" id="AOX18724.1"/>
    </source>
</evidence>
<proteinExistence type="predicted"/>
<dbReference type="Proteomes" id="UP000179145">
    <property type="component" value="Plasmid pKB14400_2"/>
</dbReference>
<dbReference type="EMBL" id="CP014676">
    <property type="protein sequence ID" value="AOX18724.1"/>
    <property type="molecule type" value="Genomic_DNA"/>
</dbReference>
<dbReference type="KEGG" id="kba:A0U89_15270"/>
<reference evidence="1 3" key="1">
    <citation type="journal article" date="2016" name="Microb. Cell Fact.">
        <title>Dissection of exopolysaccharide biosynthesis in Kozakia baliensis.</title>
        <authorList>
            <person name="Brandt J.U."/>
            <person name="Jakob F."/>
            <person name="Behr J."/>
            <person name="Geissler A.J."/>
            <person name="Vogel R.F."/>
        </authorList>
    </citation>
    <scope>NUCLEOTIDE SEQUENCE [LARGE SCALE GENOMIC DNA]</scope>
    <source>
        <strain evidence="1 3">DSM 14400</strain>
        <plasmid evidence="1">pKB14400_1</plasmid>
        <plasmid evidence="2">pKB14400_2</plasmid>
        <plasmid evidence="3">Plasmid pkb14400_1</plasmid>
        <plasmid evidence="3">Plasmid pkb14400_2</plasmid>
    </source>
</reference>
<gene>
    <name evidence="1" type="ORF">A0U89_14030</name>
    <name evidence="2" type="ORF">A0U89_15270</name>
</gene>